<dbReference type="HOGENOM" id="CLU_1625745_0_0_5"/>
<proteinExistence type="predicted"/>
<dbReference type="EMBL" id="CP000927">
    <property type="protein sequence ID" value="ABZ73169.1"/>
    <property type="molecule type" value="Genomic_DNA"/>
</dbReference>
<dbReference type="PANTHER" id="PTHR43792">
    <property type="entry name" value="GNAT FAMILY, PUTATIVE (AFU_ORTHOLOGUE AFUA_3G00765)-RELATED-RELATED"/>
    <property type="match status" value="1"/>
</dbReference>
<dbReference type="eggNOG" id="COG1670">
    <property type="taxonomic scope" value="Bacteria"/>
</dbReference>
<gene>
    <name evidence="2" type="ordered locus">Caul_4044</name>
</gene>
<dbReference type="Gene3D" id="3.40.630.30">
    <property type="match status" value="1"/>
</dbReference>
<name>B0SWW1_CAUSK</name>
<sequence length="187" mass="20112">MDLPLEAVNLYRGRVESNPALRSTAAALRNPLMLIEATDAHFAALIAGEAPEGLPVAEGGVETPEVLAMLRDLSAEVGESFQPNAWLIVEDGEVVGLCSLVRTPYVGDSVMVGYGVAASRRRRGIARRAVADLLAWARSDYRVATVTAETSIHNGPSQRVLEANGFERSGERTDEEDGELFCWSVSV</sequence>
<dbReference type="Pfam" id="PF13302">
    <property type="entry name" value="Acetyltransf_3"/>
    <property type="match status" value="1"/>
</dbReference>
<dbReference type="InterPro" id="IPR016181">
    <property type="entry name" value="Acyl_CoA_acyltransferase"/>
</dbReference>
<feature type="domain" description="N-acetyltransferase" evidence="1">
    <location>
        <begin position="32"/>
        <end position="187"/>
    </location>
</feature>
<protein>
    <submittedName>
        <fullName evidence="2">GCN5-related N-acetyltransferase</fullName>
    </submittedName>
</protein>
<dbReference type="GO" id="GO:0016747">
    <property type="term" value="F:acyltransferase activity, transferring groups other than amino-acyl groups"/>
    <property type="evidence" value="ECO:0007669"/>
    <property type="project" value="InterPro"/>
</dbReference>
<dbReference type="InterPro" id="IPR051531">
    <property type="entry name" value="N-acetyltransferase"/>
</dbReference>
<reference evidence="2" key="1">
    <citation type="submission" date="2008-01" db="EMBL/GenBank/DDBJ databases">
        <title>Complete sequence of chromosome of Caulobacter sp. K31.</title>
        <authorList>
            <consortium name="US DOE Joint Genome Institute"/>
            <person name="Copeland A."/>
            <person name="Lucas S."/>
            <person name="Lapidus A."/>
            <person name="Barry K."/>
            <person name="Glavina del Rio T."/>
            <person name="Dalin E."/>
            <person name="Tice H."/>
            <person name="Pitluck S."/>
            <person name="Bruce D."/>
            <person name="Goodwin L."/>
            <person name="Thompson L.S."/>
            <person name="Brettin T."/>
            <person name="Detter J.C."/>
            <person name="Han C."/>
            <person name="Schmutz J."/>
            <person name="Larimer F."/>
            <person name="Land M."/>
            <person name="Hauser L."/>
            <person name="Kyrpides N."/>
            <person name="Kim E."/>
            <person name="Stephens C."/>
            <person name="Richardson P."/>
        </authorList>
    </citation>
    <scope>NUCLEOTIDE SEQUENCE [LARGE SCALE GENOMIC DNA]</scope>
    <source>
        <strain evidence="2">K31</strain>
    </source>
</reference>
<evidence type="ECO:0000259" key="1">
    <source>
        <dbReference type="PROSITE" id="PS51186"/>
    </source>
</evidence>
<organism evidence="2">
    <name type="scientific">Caulobacter sp. (strain K31)</name>
    <dbReference type="NCBI Taxonomy" id="366602"/>
    <lineage>
        <taxon>Bacteria</taxon>
        <taxon>Pseudomonadati</taxon>
        <taxon>Pseudomonadota</taxon>
        <taxon>Alphaproteobacteria</taxon>
        <taxon>Caulobacterales</taxon>
        <taxon>Caulobacteraceae</taxon>
        <taxon>Caulobacter</taxon>
    </lineage>
</organism>
<dbReference type="KEGG" id="cak:Caul_4044"/>
<keyword evidence="2" id="KW-0808">Transferase</keyword>
<accession>B0SWW1</accession>
<dbReference type="AlphaFoldDB" id="B0SWW1"/>
<dbReference type="SUPFAM" id="SSF55729">
    <property type="entry name" value="Acyl-CoA N-acyltransferases (Nat)"/>
    <property type="match status" value="1"/>
</dbReference>
<dbReference type="STRING" id="366602.Caul_4044"/>
<evidence type="ECO:0000313" key="2">
    <source>
        <dbReference type="EMBL" id="ABZ73169.1"/>
    </source>
</evidence>
<dbReference type="PANTHER" id="PTHR43792:SF13">
    <property type="entry name" value="ACETYLTRANSFERASE"/>
    <property type="match status" value="1"/>
</dbReference>
<dbReference type="InterPro" id="IPR000182">
    <property type="entry name" value="GNAT_dom"/>
</dbReference>
<dbReference type="PROSITE" id="PS51186">
    <property type="entry name" value="GNAT"/>
    <property type="match status" value="1"/>
</dbReference>